<dbReference type="EMBL" id="BLIV01000002">
    <property type="protein sequence ID" value="GFE49016.1"/>
    <property type="molecule type" value="Genomic_DNA"/>
</dbReference>
<proteinExistence type="predicted"/>
<evidence type="ECO:0000256" key="1">
    <source>
        <dbReference type="SAM" id="Phobius"/>
    </source>
</evidence>
<organism evidence="2 3">
    <name type="scientific">Roseobacter cerasinus</name>
    <dbReference type="NCBI Taxonomy" id="2602289"/>
    <lineage>
        <taxon>Bacteria</taxon>
        <taxon>Pseudomonadati</taxon>
        <taxon>Pseudomonadota</taxon>
        <taxon>Alphaproteobacteria</taxon>
        <taxon>Rhodobacterales</taxon>
        <taxon>Roseobacteraceae</taxon>
        <taxon>Roseobacter</taxon>
    </lineage>
</organism>
<keyword evidence="1" id="KW-0812">Transmembrane</keyword>
<feature type="transmembrane region" description="Helical" evidence="1">
    <location>
        <begin position="179"/>
        <end position="202"/>
    </location>
</feature>
<comment type="caution">
    <text evidence="2">The sequence shown here is derived from an EMBL/GenBank/DDBJ whole genome shotgun (WGS) entry which is preliminary data.</text>
</comment>
<gene>
    <name evidence="2" type="ORF">So717_07690</name>
</gene>
<dbReference type="Gene3D" id="3.90.1750.20">
    <property type="entry name" value="Putative Large Serine Recombinase, Chain B, Domain 2"/>
    <property type="match status" value="1"/>
</dbReference>
<feature type="transmembrane region" description="Helical" evidence="1">
    <location>
        <begin position="259"/>
        <end position="283"/>
    </location>
</feature>
<dbReference type="PANTHER" id="PTHR42925:SF2">
    <property type="entry name" value="NA+ DRIVEN MULTIDRUG EFFLUX PUMP"/>
    <property type="match status" value="1"/>
</dbReference>
<dbReference type="InterPro" id="IPR002528">
    <property type="entry name" value="MATE_fam"/>
</dbReference>
<accession>A0A640VS28</accession>
<name>A0A640VS28_9RHOB</name>
<dbReference type="Proteomes" id="UP000436522">
    <property type="component" value="Unassembled WGS sequence"/>
</dbReference>
<dbReference type="GO" id="GO:0015297">
    <property type="term" value="F:antiporter activity"/>
    <property type="evidence" value="ECO:0007669"/>
    <property type="project" value="InterPro"/>
</dbReference>
<reference evidence="2 3" key="1">
    <citation type="submission" date="2019-12" db="EMBL/GenBank/DDBJ databases">
        <title>Roseobacter cerasinus sp. nov., isolated from seawater around aquaculture.</title>
        <authorList>
            <person name="Muramatsu S."/>
            <person name="Takabe Y."/>
            <person name="Mori K."/>
            <person name="Takaichi S."/>
            <person name="Hanada S."/>
        </authorList>
    </citation>
    <scope>NUCLEOTIDE SEQUENCE [LARGE SCALE GENOMIC DNA]</scope>
    <source>
        <strain evidence="2 3">AI77</strain>
    </source>
</reference>
<feature type="transmembrane region" description="Helical" evidence="1">
    <location>
        <begin position="113"/>
        <end position="131"/>
    </location>
</feature>
<dbReference type="GO" id="GO:0042910">
    <property type="term" value="F:xenobiotic transmembrane transporter activity"/>
    <property type="evidence" value="ECO:0007669"/>
    <property type="project" value="InterPro"/>
</dbReference>
<feature type="transmembrane region" description="Helical" evidence="1">
    <location>
        <begin position="151"/>
        <end position="172"/>
    </location>
</feature>
<evidence type="ECO:0000313" key="3">
    <source>
        <dbReference type="Proteomes" id="UP000436522"/>
    </source>
</evidence>
<sequence length="470" mass="49230">MRRCLTDLLTHPIYTGHICSERYGINWLKAQHEPLITLETFDKVQERRAGTAKAPKRKNIGDHFALRGIAVCDCCEVPLRSSFTICNGAGVVVAQFYGGGAEARARDAIGTTVLLSVAISAGGFALVVTLSGPLAAWSSDDPAIQALALEYLIPASAMVLPYAAAFGLAVGLRSVGRPGLATAAAVVGLSANVLLNWVLIFGNLGAPALGVQGAAYASVLSFGIEAVVVAICAVALFDRRLFAPARLPGYLNADTMRKVLRVGLPIAAGSVIWAVGIFMYSVVTAQAGPEALAVLGLVTPVESMAIAIMIGLSSTANVIVGQQLGRSNFRGAVVDATALVAWTVLIALVVGVALWLAKPALLWLYGGAGASVLAVTDDVFDVLACVLVIRAINVTLVVGVLRAGADTISPIVMDVSAQWLVAIPLTAAAVLWLGLPFPWVFLAINAEEMARLGMALWRVTRFGWLRRIRA</sequence>
<feature type="transmembrane region" description="Helical" evidence="1">
    <location>
        <begin position="214"/>
        <end position="238"/>
    </location>
</feature>
<dbReference type="Pfam" id="PF01554">
    <property type="entry name" value="MatE"/>
    <property type="match status" value="2"/>
</dbReference>
<dbReference type="InterPro" id="IPR038109">
    <property type="entry name" value="DNA_bind_recomb_sf"/>
</dbReference>
<feature type="transmembrane region" description="Helical" evidence="1">
    <location>
        <begin position="387"/>
        <end position="405"/>
    </location>
</feature>
<dbReference type="InterPro" id="IPR047135">
    <property type="entry name" value="YsiQ"/>
</dbReference>
<keyword evidence="3" id="KW-1185">Reference proteome</keyword>
<feature type="transmembrane region" description="Helical" evidence="1">
    <location>
        <begin position="362"/>
        <end position="380"/>
    </location>
</feature>
<feature type="transmembrane region" description="Helical" evidence="1">
    <location>
        <begin position="332"/>
        <end position="356"/>
    </location>
</feature>
<dbReference type="PANTHER" id="PTHR42925">
    <property type="entry name" value="MULTIDRUG AND TOXIN EFFLUX PROTEIN MATE FAMILY"/>
    <property type="match status" value="1"/>
</dbReference>
<evidence type="ECO:0000313" key="2">
    <source>
        <dbReference type="EMBL" id="GFE49016.1"/>
    </source>
</evidence>
<protein>
    <submittedName>
        <fullName evidence="2">MATE family efflux transporter</fullName>
    </submittedName>
</protein>
<keyword evidence="1" id="KW-1133">Transmembrane helix</keyword>
<dbReference type="RefSeq" id="WP_159974914.1">
    <property type="nucleotide sequence ID" value="NZ_BLIV01000002.1"/>
</dbReference>
<dbReference type="OrthoDB" id="9780160at2"/>
<dbReference type="AlphaFoldDB" id="A0A640VS28"/>
<keyword evidence="1" id="KW-0472">Membrane</keyword>
<dbReference type="GO" id="GO:0016020">
    <property type="term" value="C:membrane"/>
    <property type="evidence" value="ECO:0007669"/>
    <property type="project" value="InterPro"/>
</dbReference>
<feature type="transmembrane region" description="Helical" evidence="1">
    <location>
        <begin position="417"/>
        <end position="444"/>
    </location>
</feature>